<dbReference type="PROSITE" id="PS50850">
    <property type="entry name" value="MFS"/>
    <property type="match status" value="1"/>
</dbReference>
<accession>A0A9P5HCV6</accession>
<reference evidence="8" key="1">
    <citation type="submission" date="2020-03" db="EMBL/GenBank/DDBJ databases">
        <title>Draft Genome Sequence of Cylindrodendrum hubeiense.</title>
        <authorList>
            <person name="Buettner E."/>
            <person name="Kellner H."/>
        </authorList>
    </citation>
    <scope>NUCLEOTIDE SEQUENCE</scope>
    <source>
        <strain evidence="8">IHI 201604</strain>
    </source>
</reference>
<feature type="transmembrane region" description="Helical" evidence="6">
    <location>
        <begin position="285"/>
        <end position="307"/>
    </location>
</feature>
<evidence type="ECO:0000313" key="9">
    <source>
        <dbReference type="Proteomes" id="UP000722485"/>
    </source>
</evidence>
<dbReference type="GO" id="GO:0005886">
    <property type="term" value="C:plasma membrane"/>
    <property type="evidence" value="ECO:0007669"/>
    <property type="project" value="TreeGrafter"/>
</dbReference>
<proteinExistence type="predicted"/>
<dbReference type="OrthoDB" id="2533084at2759"/>
<evidence type="ECO:0000256" key="4">
    <source>
        <dbReference type="ARBA" id="ARBA00023136"/>
    </source>
</evidence>
<keyword evidence="4 6" id="KW-0472">Membrane</keyword>
<dbReference type="InterPro" id="IPR036259">
    <property type="entry name" value="MFS_trans_sf"/>
</dbReference>
<dbReference type="GO" id="GO:0022857">
    <property type="term" value="F:transmembrane transporter activity"/>
    <property type="evidence" value="ECO:0007669"/>
    <property type="project" value="InterPro"/>
</dbReference>
<comment type="caution">
    <text evidence="8">The sequence shown here is derived from an EMBL/GenBank/DDBJ whole genome shotgun (WGS) entry which is preliminary data.</text>
</comment>
<feature type="transmembrane region" description="Helical" evidence="6">
    <location>
        <begin position="369"/>
        <end position="388"/>
    </location>
</feature>
<keyword evidence="2 6" id="KW-0812">Transmembrane</keyword>
<keyword evidence="9" id="KW-1185">Reference proteome</keyword>
<evidence type="ECO:0000256" key="5">
    <source>
        <dbReference type="ARBA" id="ARBA00023180"/>
    </source>
</evidence>
<evidence type="ECO:0000256" key="2">
    <source>
        <dbReference type="ARBA" id="ARBA00022692"/>
    </source>
</evidence>
<keyword evidence="3 6" id="KW-1133">Transmembrane helix</keyword>
<name>A0A9P5HCV6_9HYPO</name>
<feature type="transmembrane region" description="Helical" evidence="6">
    <location>
        <begin position="170"/>
        <end position="193"/>
    </location>
</feature>
<feature type="transmembrane region" description="Helical" evidence="6">
    <location>
        <begin position="62"/>
        <end position="82"/>
    </location>
</feature>
<dbReference type="Gene3D" id="1.20.1250.20">
    <property type="entry name" value="MFS general substrate transporter like domains"/>
    <property type="match status" value="1"/>
</dbReference>
<evidence type="ECO:0000256" key="6">
    <source>
        <dbReference type="SAM" id="Phobius"/>
    </source>
</evidence>
<gene>
    <name evidence="8" type="ORF">G7Z17_g7637</name>
</gene>
<dbReference type="EMBL" id="JAANBB010000174">
    <property type="protein sequence ID" value="KAF7547595.1"/>
    <property type="molecule type" value="Genomic_DNA"/>
</dbReference>
<evidence type="ECO:0000256" key="1">
    <source>
        <dbReference type="ARBA" id="ARBA00004141"/>
    </source>
</evidence>
<evidence type="ECO:0000256" key="3">
    <source>
        <dbReference type="ARBA" id="ARBA00022989"/>
    </source>
</evidence>
<feature type="transmembrane region" description="Helical" evidence="6">
    <location>
        <begin position="327"/>
        <end position="348"/>
    </location>
</feature>
<organism evidence="8 9">
    <name type="scientific">Cylindrodendrum hubeiense</name>
    <dbReference type="NCBI Taxonomy" id="595255"/>
    <lineage>
        <taxon>Eukaryota</taxon>
        <taxon>Fungi</taxon>
        <taxon>Dikarya</taxon>
        <taxon>Ascomycota</taxon>
        <taxon>Pezizomycotina</taxon>
        <taxon>Sordariomycetes</taxon>
        <taxon>Hypocreomycetidae</taxon>
        <taxon>Hypocreales</taxon>
        <taxon>Nectriaceae</taxon>
        <taxon>Cylindrodendrum</taxon>
    </lineage>
</organism>
<dbReference type="SUPFAM" id="SSF103473">
    <property type="entry name" value="MFS general substrate transporter"/>
    <property type="match status" value="1"/>
</dbReference>
<feature type="transmembrane region" description="Helical" evidence="6">
    <location>
        <begin position="403"/>
        <end position="423"/>
    </location>
</feature>
<feature type="transmembrane region" description="Helical" evidence="6">
    <location>
        <begin position="469"/>
        <end position="487"/>
    </location>
</feature>
<feature type="domain" description="Major facilitator superfamily (MFS) profile" evidence="7">
    <location>
        <begin position="1"/>
        <end position="491"/>
    </location>
</feature>
<dbReference type="PANTHER" id="PTHR23502">
    <property type="entry name" value="MAJOR FACILITATOR SUPERFAMILY"/>
    <property type="match status" value="1"/>
</dbReference>
<keyword evidence="5" id="KW-0325">Glycoprotein</keyword>
<dbReference type="AlphaFoldDB" id="A0A9P5HCV6"/>
<dbReference type="PANTHER" id="PTHR23502:SF181">
    <property type="entry name" value="MAJOR FACILITATOR SUPERFAMILY (MFS) PROFILE DOMAIN-CONTAINING PROTEIN"/>
    <property type="match status" value="1"/>
</dbReference>
<dbReference type="Pfam" id="PF07690">
    <property type="entry name" value="MFS_1"/>
    <property type="match status" value="1"/>
</dbReference>
<sequence>MSAWKFAFALSKAEVHEAKPPGTAFLIREHERNEGSSVELIKVPHPSNDPADPLNWPTWRKFAALLVASLFAFTGNFVSASIAPALELLLFLGASNILWVPLSNIFGRRPVILFATLLMTFSTLWCGLATSYNSLFAARIFQAIGGGASETVAPTLVGEIFFMHERGRAMAIYTIFLAGGPIIGGIAGGYIGFTLGLKYIFWVGLALSGACFLGTLFLVPETLFDRKVVSPFANENLDDEKPGLTQIENSQSTETYEPYTYVRSLGFASPRGDWLKKFLRPWRTALLPGTWLVTLHYAGLVGGIISVSTIGPQLVGAPPYLWGKNVGLINVGGLIGSLIGALYAYAASDSRLKSTAKREHGAAEPESRLPTMFPTLAIATCGFLVFGFCADHPSKNAWVGLQVGYAMIAMGLMQVPSVGFNYLIDCYMHLASDCFLIVTILRAIIAFAWTFFISGWIEKRGAAEPFGVFGMLMGIFSLLTVPMWLLGKRMRIATANMVQP</sequence>
<comment type="subcellular location">
    <subcellularLocation>
        <location evidence="1">Membrane</location>
        <topology evidence="1">Multi-pass membrane protein</topology>
    </subcellularLocation>
</comment>
<feature type="transmembrane region" description="Helical" evidence="6">
    <location>
        <begin position="111"/>
        <end position="130"/>
    </location>
</feature>
<evidence type="ECO:0000313" key="8">
    <source>
        <dbReference type="EMBL" id="KAF7547595.1"/>
    </source>
</evidence>
<evidence type="ECO:0000259" key="7">
    <source>
        <dbReference type="PROSITE" id="PS50850"/>
    </source>
</evidence>
<protein>
    <recommendedName>
        <fullName evidence="7">Major facilitator superfamily (MFS) profile domain-containing protein</fullName>
    </recommendedName>
</protein>
<feature type="transmembrane region" description="Helical" evidence="6">
    <location>
        <begin position="435"/>
        <end position="457"/>
    </location>
</feature>
<dbReference type="InterPro" id="IPR011701">
    <property type="entry name" value="MFS"/>
</dbReference>
<dbReference type="InterPro" id="IPR020846">
    <property type="entry name" value="MFS_dom"/>
</dbReference>
<dbReference type="Proteomes" id="UP000722485">
    <property type="component" value="Unassembled WGS sequence"/>
</dbReference>
<feature type="transmembrane region" description="Helical" evidence="6">
    <location>
        <begin position="199"/>
        <end position="219"/>
    </location>
</feature>